<reference evidence="1" key="1">
    <citation type="submission" date="2022-04" db="EMBL/GenBank/DDBJ databases">
        <title>Genome of the entomopathogenic fungus Entomophthora muscae.</title>
        <authorList>
            <person name="Elya C."/>
            <person name="Lovett B.R."/>
            <person name="Lee E."/>
            <person name="Macias A.M."/>
            <person name="Hajek A.E."/>
            <person name="De Bivort B.L."/>
            <person name="Kasson M.T."/>
            <person name="De Fine Licht H.H."/>
            <person name="Stajich J.E."/>
        </authorList>
    </citation>
    <scope>NUCLEOTIDE SEQUENCE</scope>
    <source>
        <strain evidence="1">Berkeley</strain>
    </source>
</reference>
<keyword evidence="2" id="KW-1185">Reference proteome</keyword>
<dbReference type="Proteomes" id="UP001165960">
    <property type="component" value="Unassembled WGS sequence"/>
</dbReference>
<protein>
    <submittedName>
        <fullName evidence="1">ATP synthase f chain, mitochondrial</fullName>
    </submittedName>
</protein>
<organism evidence="1 2">
    <name type="scientific">Entomophthora muscae</name>
    <dbReference type="NCBI Taxonomy" id="34485"/>
    <lineage>
        <taxon>Eukaryota</taxon>
        <taxon>Fungi</taxon>
        <taxon>Fungi incertae sedis</taxon>
        <taxon>Zoopagomycota</taxon>
        <taxon>Entomophthoromycotina</taxon>
        <taxon>Entomophthoromycetes</taxon>
        <taxon>Entomophthorales</taxon>
        <taxon>Entomophthoraceae</taxon>
        <taxon>Entomophthora</taxon>
    </lineage>
</organism>
<evidence type="ECO:0000313" key="2">
    <source>
        <dbReference type="Proteomes" id="UP001165960"/>
    </source>
</evidence>
<accession>A0ACC2RWP7</accession>
<name>A0ACC2RWP7_9FUNG</name>
<comment type="caution">
    <text evidence="1">The sequence shown here is derived from an EMBL/GenBank/DDBJ whole genome shotgun (WGS) entry which is preliminary data.</text>
</comment>
<gene>
    <name evidence="1" type="primary">ATP17_1</name>
    <name evidence="1" type="ORF">DSO57_1014151</name>
</gene>
<evidence type="ECO:0000313" key="1">
    <source>
        <dbReference type="EMBL" id="KAJ9054471.1"/>
    </source>
</evidence>
<proteinExistence type="predicted"/>
<dbReference type="EMBL" id="QTSX02006443">
    <property type="protein sequence ID" value="KAJ9054471.1"/>
    <property type="molecule type" value="Genomic_DNA"/>
</dbReference>
<sequence length="127" mass="13635">MCRLCSLSSLKTVARMATCRSVARSLSTKSLIPPNLAASASAPAAASTESVEPSDVTGLVELYKRMPKGPAPPRPKASGPLDWYSKRYVNVKDGDASPIFHLIGGMVLFGYTLEYIQHHSASHDAHH</sequence>